<dbReference type="Proteomes" id="UP001597012">
    <property type="component" value="Unassembled WGS sequence"/>
</dbReference>
<dbReference type="InterPro" id="IPR011006">
    <property type="entry name" value="CheY-like_superfamily"/>
</dbReference>
<dbReference type="PANTHER" id="PTHR44591:SF3">
    <property type="entry name" value="RESPONSE REGULATORY DOMAIN-CONTAINING PROTEIN"/>
    <property type="match status" value="1"/>
</dbReference>
<dbReference type="Pfam" id="PF00072">
    <property type="entry name" value="Response_reg"/>
    <property type="match status" value="1"/>
</dbReference>
<feature type="modified residue" description="4-aspartylphosphate" evidence="2">
    <location>
        <position position="61"/>
    </location>
</feature>
<evidence type="ECO:0000256" key="2">
    <source>
        <dbReference type="PROSITE-ProRule" id="PRU00169"/>
    </source>
</evidence>
<evidence type="ECO:0000259" key="3">
    <source>
        <dbReference type="PROSITE" id="PS50110"/>
    </source>
</evidence>
<protein>
    <submittedName>
        <fullName evidence="4">Response regulator</fullName>
    </submittedName>
</protein>
<name>A0ABW3B5Q3_9FLAO</name>
<dbReference type="InterPro" id="IPR050595">
    <property type="entry name" value="Bact_response_regulator"/>
</dbReference>
<gene>
    <name evidence="4" type="ORF">ACFQZJ_12780</name>
</gene>
<dbReference type="EMBL" id="JBHTHY010000011">
    <property type="protein sequence ID" value="MFD0798339.1"/>
    <property type="molecule type" value="Genomic_DNA"/>
</dbReference>
<dbReference type="PANTHER" id="PTHR44591">
    <property type="entry name" value="STRESS RESPONSE REGULATOR PROTEIN 1"/>
    <property type="match status" value="1"/>
</dbReference>
<evidence type="ECO:0000256" key="1">
    <source>
        <dbReference type="ARBA" id="ARBA00022553"/>
    </source>
</evidence>
<sequence length="128" mass="14759">MKITHAILVDDDPILRYSIKKMINPYIQGTQFHAFACGYDALEYIQNMQLNDSNRVLILLDLNMPLLTGVEFLKQFTEKFKDKVNQFSIHILSSSSNPKERKELLNHTLVQGFISKPITMMELESLIA</sequence>
<keyword evidence="1 2" id="KW-0597">Phosphoprotein</keyword>
<dbReference type="CDD" id="cd00156">
    <property type="entry name" value="REC"/>
    <property type="match status" value="1"/>
</dbReference>
<dbReference type="PROSITE" id="PS50110">
    <property type="entry name" value="RESPONSE_REGULATORY"/>
    <property type="match status" value="1"/>
</dbReference>
<organism evidence="4 5">
    <name type="scientific">Maribacter chungangensis</name>
    <dbReference type="NCBI Taxonomy" id="1069117"/>
    <lineage>
        <taxon>Bacteria</taxon>
        <taxon>Pseudomonadati</taxon>
        <taxon>Bacteroidota</taxon>
        <taxon>Flavobacteriia</taxon>
        <taxon>Flavobacteriales</taxon>
        <taxon>Flavobacteriaceae</taxon>
        <taxon>Maribacter</taxon>
    </lineage>
</organism>
<dbReference type="SUPFAM" id="SSF52172">
    <property type="entry name" value="CheY-like"/>
    <property type="match status" value="1"/>
</dbReference>
<accession>A0ABW3B5Q3</accession>
<keyword evidence="5" id="KW-1185">Reference proteome</keyword>
<dbReference type="Gene3D" id="3.40.50.2300">
    <property type="match status" value="1"/>
</dbReference>
<dbReference type="SMART" id="SM00448">
    <property type="entry name" value="REC"/>
    <property type="match status" value="1"/>
</dbReference>
<proteinExistence type="predicted"/>
<comment type="caution">
    <text evidence="4">The sequence shown here is derived from an EMBL/GenBank/DDBJ whole genome shotgun (WGS) entry which is preliminary data.</text>
</comment>
<reference evidence="5" key="1">
    <citation type="journal article" date="2019" name="Int. J. Syst. Evol. Microbiol.">
        <title>The Global Catalogue of Microorganisms (GCM) 10K type strain sequencing project: providing services to taxonomists for standard genome sequencing and annotation.</title>
        <authorList>
            <consortium name="The Broad Institute Genomics Platform"/>
            <consortium name="The Broad Institute Genome Sequencing Center for Infectious Disease"/>
            <person name="Wu L."/>
            <person name="Ma J."/>
        </authorList>
    </citation>
    <scope>NUCLEOTIDE SEQUENCE [LARGE SCALE GENOMIC DNA]</scope>
    <source>
        <strain evidence="5">CCUG 61948</strain>
    </source>
</reference>
<feature type="domain" description="Response regulatory" evidence="3">
    <location>
        <begin position="5"/>
        <end position="128"/>
    </location>
</feature>
<evidence type="ECO:0000313" key="5">
    <source>
        <dbReference type="Proteomes" id="UP001597012"/>
    </source>
</evidence>
<dbReference type="InterPro" id="IPR001789">
    <property type="entry name" value="Sig_transdc_resp-reg_receiver"/>
</dbReference>
<dbReference type="RefSeq" id="WP_379935046.1">
    <property type="nucleotide sequence ID" value="NZ_JBHTHY010000011.1"/>
</dbReference>
<evidence type="ECO:0000313" key="4">
    <source>
        <dbReference type="EMBL" id="MFD0798339.1"/>
    </source>
</evidence>